<keyword evidence="1" id="KW-1133">Transmembrane helix</keyword>
<sequence length="144" mass="16292">MTTQDIDKRTNGESIRSKTRRNTKQLALWTGLWLVSLAIVSFGSKFLWDYHTVITSCTVIINLVMGYKMIMANKQHLQDLDELQQRIQLEAMALSLGVCMVFGAIFGLVEAVRLVTFSPNPSSILFVMGITYFVGIMFSTRKYA</sequence>
<organism evidence="2 3">
    <name type="scientific">Glaciecola siphonariae</name>
    <dbReference type="NCBI Taxonomy" id="521012"/>
    <lineage>
        <taxon>Bacteria</taxon>
        <taxon>Pseudomonadati</taxon>
        <taxon>Pseudomonadota</taxon>
        <taxon>Gammaproteobacteria</taxon>
        <taxon>Alteromonadales</taxon>
        <taxon>Alteromonadaceae</taxon>
        <taxon>Glaciecola</taxon>
    </lineage>
</organism>
<proteinExistence type="predicted"/>
<evidence type="ECO:0000256" key="1">
    <source>
        <dbReference type="SAM" id="Phobius"/>
    </source>
</evidence>
<keyword evidence="1" id="KW-0812">Transmembrane</keyword>
<evidence type="ECO:0008006" key="4">
    <source>
        <dbReference type="Google" id="ProtNLM"/>
    </source>
</evidence>
<dbReference type="Proteomes" id="UP001595897">
    <property type="component" value="Unassembled WGS sequence"/>
</dbReference>
<gene>
    <name evidence="2" type="ORF">ACFO4O_00715</name>
</gene>
<feature type="transmembrane region" description="Helical" evidence="1">
    <location>
        <begin position="26"/>
        <end position="44"/>
    </location>
</feature>
<comment type="caution">
    <text evidence="2">The sequence shown here is derived from an EMBL/GenBank/DDBJ whole genome shotgun (WGS) entry which is preliminary data.</text>
</comment>
<dbReference type="EMBL" id="JBHSGU010000001">
    <property type="protein sequence ID" value="MFC4698680.1"/>
    <property type="molecule type" value="Genomic_DNA"/>
</dbReference>
<keyword evidence="3" id="KW-1185">Reference proteome</keyword>
<evidence type="ECO:0000313" key="3">
    <source>
        <dbReference type="Proteomes" id="UP001595897"/>
    </source>
</evidence>
<accession>A0ABV9LSS9</accession>
<reference evidence="3" key="1">
    <citation type="journal article" date="2019" name="Int. J. Syst. Evol. Microbiol.">
        <title>The Global Catalogue of Microorganisms (GCM) 10K type strain sequencing project: providing services to taxonomists for standard genome sequencing and annotation.</title>
        <authorList>
            <consortium name="The Broad Institute Genomics Platform"/>
            <consortium name="The Broad Institute Genome Sequencing Center for Infectious Disease"/>
            <person name="Wu L."/>
            <person name="Ma J."/>
        </authorList>
    </citation>
    <scope>NUCLEOTIDE SEQUENCE [LARGE SCALE GENOMIC DNA]</scope>
    <source>
        <strain evidence="3">KACC 12507</strain>
    </source>
</reference>
<feature type="transmembrane region" description="Helical" evidence="1">
    <location>
        <begin position="91"/>
        <end position="109"/>
    </location>
</feature>
<protein>
    <recommendedName>
        <fullName evidence="4">DUF2178 domain-containing protein</fullName>
    </recommendedName>
</protein>
<name>A0ABV9LSS9_9ALTE</name>
<feature type="transmembrane region" description="Helical" evidence="1">
    <location>
        <begin position="50"/>
        <end position="70"/>
    </location>
</feature>
<keyword evidence="1" id="KW-0472">Membrane</keyword>
<dbReference type="RefSeq" id="WP_382405303.1">
    <property type="nucleotide sequence ID" value="NZ_JBHSGU010000001.1"/>
</dbReference>
<feature type="transmembrane region" description="Helical" evidence="1">
    <location>
        <begin position="121"/>
        <end position="140"/>
    </location>
</feature>
<evidence type="ECO:0000313" key="2">
    <source>
        <dbReference type="EMBL" id="MFC4698680.1"/>
    </source>
</evidence>